<name>A0A1G4J082_9SACH</name>
<dbReference type="AlphaFoldDB" id="A0A1G4J082"/>
<evidence type="ECO:0000256" key="4">
    <source>
        <dbReference type="ARBA" id="ARBA00022771"/>
    </source>
</evidence>
<evidence type="ECO:0000256" key="10">
    <source>
        <dbReference type="SAM" id="MobiDB-lite"/>
    </source>
</evidence>
<keyword evidence="3" id="KW-0479">Metal-binding</keyword>
<feature type="domain" description="RRN7-type" evidence="11">
    <location>
        <begin position="5"/>
        <end position="37"/>
    </location>
</feature>
<dbReference type="GO" id="GO:0008270">
    <property type="term" value="F:zinc ion binding"/>
    <property type="evidence" value="ECO:0007669"/>
    <property type="project" value="UniProtKB-KW"/>
</dbReference>
<dbReference type="InterPro" id="IPR021752">
    <property type="entry name" value="TF_Rrn7_Zf"/>
</dbReference>
<feature type="region of interest" description="Disordered" evidence="10">
    <location>
        <begin position="65"/>
        <end position="84"/>
    </location>
</feature>
<evidence type="ECO:0000259" key="11">
    <source>
        <dbReference type="Pfam" id="PF11781"/>
    </source>
</evidence>
<dbReference type="Proteomes" id="UP000191144">
    <property type="component" value="Chromosome C"/>
</dbReference>
<dbReference type="GO" id="GO:0070860">
    <property type="term" value="C:RNA polymerase I core factor complex"/>
    <property type="evidence" value="ECO:0007669"/>
    <property type="project" value="InterPro"/>
</dbReference>
<evidence type="ECO:0000256" key="3">
    <source>
        <dbReference type="ARBA" id="ARBA00022723"/>
    </source>
</evidence>
<evidence type="ECO:0000313" key="14">
    <source>
        <dbReference type="Proteomes" id="UP000191144"/>
    </source>
</evidence>
<dbReference type="EMBL" id="LT598479">
    <property type="protein sequence ID" value="SCU82971.1"/>
    <property type="molecule type" value="Genomic_DNA"/>
</dbReference>
<organism evidence="13 14">
    <name type="scientific">Lachancea meyersii CBS 8951</name>
    <dbReference type="NCBI Taxonomy" id="1266667"/>
    <lineage>
        <taxon>Eukaryota</taxon>
        <taxon>Fungi</taxon>
        <taxon>Dikarya</taxon>
        <taxon>Ascomycota</taxon>
        <taxon>Saccharomycotina</taxon>
        <taxon>Saccharomycetes</taxon>
        <taxon>Saccharomycetales</taxon>
        <taxon>Saccharomycetaceae</taxon>
        <taxon>Lachancea</taxon>
    </lineage>
</organism>
<keyword evidence="8" id="KW-0804">Transcription</keyword>
<dbReference type="InterPro" id="IPR033599">
    <property type="entry name" value="TAF1B/Rrn7"/>
</dbReference>
<dbReference type="GO" id="GO:0001164">
    <property type="term" value="F:RNA polymerase I core promoter sequence-specific DNA binding"/>
    <property type="evidence" value="ECO:0007669"/>
    <property type="project" value="InterPro"/>
</dbReference>
<evidence type="ECO:0000256" key="8">
    <source>
        <dbReference type="ARBA" id="ARBA00023163"/>
    </source>
</evidence>
<accession>A0A1G4J082</accession>
<keyword evidence="14" id="KW-1185">Reference proteome</keyword>
<keyword evidence="7" id="KW-0238">DNA-binding</keyword>
<evidence type="ECO:0000256" key="1">
    <source>
        <dbReference type="ARBA" id="ARBA00004604"/>
    </source>
</evidence>
<keyword evidence="9" id="KW-0539">Nucleus</keyword>
<dbReference type="OrthoDB" id="428577at2759"/>
<evidence type="ECO:0000313" key="13">
    <source>
        <dbReference type="EMBL" id="SCU82971.1"/>
    </source>
</evidence>
<dbReference type="InterPro" id="IPR048540">
    <property type="entry name" value="Rrn7_cyclin_N"/>
</dbReference>
<evidence type="ECO:0000256" key="9">
    <source>
        <dbReference type="ARBA" id="ARBA00023242"/>
    </source>
</evidence>
<dbReference type="GO" id="GO:0042790">
    <property type="term" value="P:nucleolar large rRNA transcription by RNA polymerase I"/>
    <property type="evidence" value="ECO:0007669"/>
    <property type="project" value="TreeGrafter"/>
</dbReference>
<protein>
    <submittedName>
        <fullName evidence="13">LAME_0C03532g1_1</fullName>
    </submittedName>
</protein>
<sequence length="503" mass="57593">MSTFFRGPICGTDNCRSRLWRIIDGRRTCQYGHVMEGDVEFNDDEDDINSMGVVTRRLNLTTNASGSFRSSMNSQSQSSQKTSDSMKVYGEEADRLFLKCFQHILKLQCRWLIVNQKFPAVFEEIVKIMWMRLMKSLGEEDGLQPPTELNSGRKNRGEKRGRLGLSLLSGVALLYMAGAHLRLPVFWPDYLRWICSLKLVYFKANLNLAPSYRRQLPNYYLQLLEGGKTPTGVQFYHRLANICGRVDIYSNARAFVTVEPLLLKLLLTSRLPPHMFFYALELIRATETVNSSFEFQIPKHLRSRLTKFYEHPEPKAAAYLILAVRFKLLQRDIFLIRYCTVWLRFAKPGTLEDLITDTSYGLSSEKSWDQKATEDYLQWMETHFLPASTRIEHESQSIDQRIANKKLHAMFPVTGESLGASRSDSSADFSYINQVQDAYLSICDGIQHLPCDQDLSSEDLQTLASHVEARLLTWIANTLAVTEPQLVSCVDHLQAHITAQKSA</sequence>
<dbReference type="Pfam" id="PF20644">
    <property type="entry name" value="Rrn7_cyclin_N"/>
    <property type="match status" value="1"/>
</dbReference>
<keyword evidence="6" id="KW-0805">Transcription regulation</keyword>
<evidence type="ECO:0000256" key="6">
    <source>
        <dbReference type="ARBA" id="ARBA00023015"/>
    </source>
</evidence>
<reference evidence="14" key="1">
    <citation type="submission" date="2016-03" db="EMBL/GenBank/DDBJ databases">
        <authorList>
            <person name="Devillers Hugo."/>
        </authorList>
    </citation>
    <scope>NUCLEOTIDE SEQUENCE [LARGE SCALE GENOMIC DNA]</scope>
</reference>
<dbReference type="Pfam" id="PF11781">
    <property type="entry name" value="Zn_ribbon_RRN7"/>
    <property type="match status" value="1"/>
</dbReference>
<keyword evidence="4" id="KW-0863">Zinc-finger</keyword>
<evidence type="ECO:0000256" key="7">
    <source>
        <dbReference type="ARBA" id="ARBA00023125"/>
    </source>
</evidence>
<dbReference type="PANTHER" id="PTHR31576:SF2">
    <property type="entry name" value="TATA BOX-BINDING PROTEIN-ASSOCIATED FACTOR RNA POLYMERASE I SUBUNIT B"/>
    <property type="match status" value="1"/>
</dbReference>
<comment type="similarity">
    <text evidence="2">Belongs to the RRN7/TAF1B family.</text>
</comment>
<dbReference type="PANTHER" id="PTHR31576">
    <property type="entry name" value="TATA BOX-BINDING PROTEIN-ASSOCIATED FACTOR RNA POLYMERASE I SUBUNIT B"/>
    <property type="match status" value="1"/>
</dbReference>
<proteinExistence type="inferred from homology"/>
<evidence type="ECO:0000256" key="2">
    <source>
        <dbReference type="ARBA" id="ARBA00006899"/>
    </source>
</evidence>
<gene>
    <name evidence="13" type="ORF">LAME_0C03532G</name>
</gene>
<feature type="domain" description="Rrn7/TAF1B N-terminal cyclin" evidence="12">
    <location>
        <begin position="101"/>
        <end position="204"/>
    </location>
</feature>
<evidence type="ECO:0000259" key="12">
    <source>
        <dbReference type="Pfam" id="PF20644"/>
    </source>
</evidence>
<comment type="subcellular location">
    <subcellularLocation>
        <location evidence="1">Nucleus</location>
        <location evidence="1">Nucleolus</location>
    </subcellularLocation>
</comment>
<keyword evidence="5" id="KW-0862">Zinc</keyword>
<evidence type="ECO:0000256" key="5">
    <source>
        <dbReference type="ARBA" id="ARBA00022833"/>
    </source>
</evidence>